<accession>A0A0K9GVW7</accession>
<dbReference type="InterPro" id="IPR039422">
    <property type="entry name" value="MarR/SlyA-like"/>
</dbReference>
<dbReference type="EMBL" id="LFZW01000001">
    <property type="protein sequence ID" value="KMY50776.1"/>
    <property type="molecule type" value="Genomic_DNA"/>
</dbReference>
<evidence type="ECO:0000256" key="2">
    <source>
        <dbReference type="ARBA" id="ARBA00023125"/>
    </source>
</evidence>
<dbReference type="PRINTS" id="PR00598">
    <property type="entry name" value="HTHMARR"/>
</dbReference>
<organism evidence="5 6">
    <name type="scientific">Peribacillus loiseleuriae</name>
    <dbReference type="NCBI Taxonomy" id="1679170"/>
    <lineage>
        <taxon>Bacteria</taxon>
        <taxon>Bacillati</taxon>
        <taxon>Bacillota</taxon>
        <taxon>Bacilli</taxon>
        <taxon>Bacillales</taxon>
        <taxon>Bacillaceae</taxon>
        <taxon>Peribacillus</taxon>
    </lineage>
</organism>
<dbReference type="PROSITE" id="PS50995">
    <property type="entry name" value="HTH_MARR_2"/>
    <property type="match status" value="1"/>
</dbReference>
<keyword evidence="1" id="KW-0805">Transcription regulation</keyword>
<evidence type="ECO:0000313" key="5">
    <source>
        <dbReference type="EMBL" id="KMY50776.1"/>
    </source>
</evidence>
<dbReference type="Proteomes" id="UP000037146">
    <property type="component" value="Unassembled WGS sequence"/>
</dbReference>
<dbReference type="PROSITE" id="PS01117">
    <property type="entry name" value="HTH_MARR_1"/>
    <property type="match status" value="1"/>
</dbReference>
<evidence type="ECO:0000256" key="1">
    <source>
        <dbReference type="ARBA" id="ARBA00023015"/>
    </source>
</evidence>
<dbReference type="GO" id="GO:0003677">
    <property type="term" value="F:DNA binding"/>
    <property type="evidence" value="ECO:0007669"/>
    <property type="project" value="UniProtKB-KW"/>
</dbReference>
<dbReference type="InterPro" id="IPR023187">
    <property type="entry name" value="Tscrpt_reg_MarR-type_CS"/>
</dbReference>
<dbReference type="RefSeq" id="WP_049682128.1">
    <property type="nucleotide sequence ID" value="NZ_LFZW01000001.1"/>
</dbReference>
<dbReference type="Gene3D" id="1.10.10.10">
    <property type="entry name" value="Winged helix-like DNA-binding domain superfamily/Winged helix DNA-binding domain"/>
    <property type="match status" value="1"/>
</dbReference>
<dbReference type="CDD" id="cd00090">
    <property type="entry name" value="HTH_ARSR"/>
    <property type="match status" value="1"/>
</dbReference>
<dbReference type="Pfam" id="PF01047">
    <property type="entry name" value="MarR"/>
    <property type="match status" value="1"/>
</dbReference>
<keyword evidence="6" id="KW-1185">Reference proteome</keyword>
<dbReference type="InterPro" id="IPR036388">
    <property type="entry name" value="WH-like_DNA-bd_sf"/>
</dbReference>
<sequence length="143" mass="16204">MNENSLETIELEMAVLIRRITSITSDKRNGILDRSAYLLLLQLHVQGSSGVKALADEFQLDTSTVSRQAAGLEQKGYVEKVPDPMDGRAYFYQITDFGIKVLVEYKQGRLDRITKLLNGWSDEDCEKFGDLLRKFNQSIVGKK</sequence>
<dbReference type="PATRIC" id="fig|1679170.3.peg.3567"/>
<gene>
    <name evidence="5" type="ORF">AC625_15665</name>
</gene>
<evidence type="ECO:0000256" key="3">
    <source>
        <dbReference type="ARBA" id="ARBA00023163"/>
    </source>
</evidence>
<keyword evidence="2" id="KW-0238">DNA-binding</keyword>
<dbReference type="STRING" id="1679170.AC625_15665"/>
<dbReference type="AlphaFoldDB" id="A0A0K9GVW7"/>
<proteinExistence type="predicted"/>
<dbReference type="InterPro" id="IPR011991">
    <property type="entry name" value="ArsR-like_HTH"/>
</dbReference>
<evidence type="ECO:0000313" key="6">
    <source>
        <dbReference type="Proteomes" id="UP000037146"/>
    </source>
</evidence>
<dbReference type="GO" id="GO:0006950">
    <property type="term" value="P:response to stress"/>
    <property type="evidence" value="ECO:0007669"/>
    <property type="project" value="TreeGrafter"/>
</dbReference>
<protein>
    <submittedName>
        <fullName evidence="5">MarR family transcriptional regulator</fullName>
    </submittedName>
</protein>
<comment type="caution">
    <text evidence="5">The sequence shown here is derived from an EMBL/GenBank/DDBJ whole genome shotgun (WGS) entry which is preliminary data.</text>
</comment>
<dbReference type="OrthoDB" id="2389730at2"/>
<keyword evidence="3" id="KW-0804">Transcription</keyword>
<dbReference type="PANTHER" id="PTHR33164:SF57">
    <property type="entry name" value="MARR-FAMILY TRANSCRIPTIONAL REGULATOR"/>
    <property type="match status" value="1"/>
</dbReference>
<dbReference type="PANTHER" id="PTHR33164">
    <property type="entry name" value="TRANSCRIPTIONAL REGULATOR, MARR FAMILY"/>
    <property type="match status" value="1"/>
</dbReference>
<dbReference type="SMART" id="SM00347">
    <property type="entry name" value="HTH_MARR"/>
    <property type="match status" value="1"/>
</dbReference>
<dbReference type="InterPro" id="IPR000835">
    <property type="entry name" value="HTH_MarR-typ"/>
</dbReference>
<evidence type="ECO:0000259" key="4">
    <source>
        <dbReference type="PROSITE" id="PS50995"/>
    </source>
</evidence>
<reference evidence="6" key="1">
    <citation type="submission" date="2015-07" db="EMBL/GenBank/DDBJ databases">
        <title>Genome sequencing project for genomic taxonomy and phylogenomics of Bacillus-like bacteria.</title>
        <authorList>
            <person name="Liu B."/>
            <person name="Wang J."/>
            <person name="Zhu Y."/>
            <person name="Liu G."/>
            <person name="Chen Q."/>
            <person name="Chen Z."/>
            <person name="Lan J."/>
            <person name="Che J."/>
            <person name="Ge C."/>
            <person name="Shi H."/>
            <person name="Pan Z."/>
            <person name="Liu X."/>
        </authorList>
    </citation>
    <scope>NUCLEOTIDE SEQUENCE [LARGE SCALE GENOMIC DNA]</scope>
    <source>
        <strain evidence="6">FJAT-27997</strain>
    </source>
</reference>
<name>A0A0K9GVW7_9BACI</name>
<dbReference type="InterPro" id="IPR036390">
    <property type="entry name" value="WH_DNA-bd_sf"/>
</dbReference>
<dbReference type="GO" id="GO:0003700">
    <property type="term" value="F:DNA-binding transcription factor activity"/>
    <property type="evidence" value="ECO:0007669"/>
    <property type="project" value="InterPro"/>
</dbReference>
<dbReference type="SUPFAM" id="SSF46785">
    <property type="entry name" value="Winged helix' DNA-binding domain"/>
    <property type="match status" value="1"/>
</dbReference>
<feature type="domain" description="HTH marR-type" evidence="4">
    <location>
        <begin position="1"/>
        <end position="137"/>
    </location>
</feature>